<name>A0ABT5FJG7_9GAMM</name>
<evidence type="ECO:0000313" key="3">
    <source>
        <dbReference type="EMBL" id="MDC2891326.1"/>
    </source>
</evidence>
<proteinExistence type="predicted"/>
<feature type="transmembrane region" description="Helical" evidence="1">
    <location>
        <begin position="64"/>
        <end position="82"/>
    </location>
</feature>
<keyword evidence="1" id="KW-1133">Transmembrane helix</keyword>
<protein>
    <submittedName>
        <fullName evidence="3">DUF3413 domain-containing protein</fullName>
    </submittedName>
</protein>
<reference evidence="3 4" key="1">
    <citation type="submission" date="2023-01" db="EMBL/GenBank/DDBJ databases">
        <title>Psychrosphaera sp. nov., isolated from marine algae.</title>
        <authorList>
            <person name="Bayburt H."/>
            <person name="Choi B.J."/>
            <person name="Kim J.M."/>
            <person name="Choi D.G."/>
            <person name="Jeon C.O."/>
        </authorList>
    </citation>
    <scope>NUCLEOTIDE SEQUENCE [LARGE SCALE GENOMIC DNA]</scope>
    <source>
        <strain evidence="3 4">G1-22</strain>
    </source>
</reference>
<feature type="domain" description="Inner membrane protein YejM N-terminal" evidence="2">
    <location>
        <begin position="16"/>
        <end position="216"/>
    </location>
</feature>
<keyword evidence="1" id="KW-0812">Transmembrane</keyword>
<comment type="caution">
    <text evidence="3">The sequence shown here is derived from an EMBL/GenBank/DDBJ whole genome shotgun (WGS) entry which is preliminary data.</text>
</comment>
<feature type="transmembrane region" description="Helical" evidence="1">
    <location>
        <begin position="94"/>
        <end position="113"/>
    </location>
</feature>
<dbReference type="EMBL" id="JAQOMS010000002">
    <property type="protein sequence ID" value="MDC2891326.1"/>
    <property type="molecule type" value="Genomic_DNA"/>
</dbReference>
<dbReference type="InterPro" id="IPR024588">
    <property type="entry name" value="YejM_N"/>
</dbReference>
<feature type="transmembrane region" description="Helical" evidence="1">
    <location>
        <begin position="133"/>
        <end position="153"/>
    </location>
</feature>
<organism evidence="3 4">
    <name type="scientific">Psychrosphaera algicola</name>
    <dbReference type="NCBI Taxonomy" id="3023714"/>
    <lineage>
        <taxon>Bacteria</taxon>
        <taxon>Pseudomonadati</taxon>
        <taxon>Pseudomonadota</taxon>
        <taxon>Gammaproteobacteria</taxon>
        <taxon>Alteromonadales</taxon>
        <taxon>Pseudoalteromonadaceae</taxon>
        <taxon>Psychrosphaera</taxon>
    </lineage>
</organism>
<feature type="transmembrane region" description="Helical" evidence="1">
    <location>
        <begin position="27"/>
        <end position="44"/>
    </location>
</feature>
<evidence type="ECO:0000313" key="4">
    <source>
        <dbReference type="Proteomes" id="UP001528411"/>
    </source>
</evidence>
<dbReference type="RefSeq" id="WP_272182704.1">
    <property type="nucleotide sequence ID" value="NZ_JAQOMS010000002.1"/>
</dbReference>
<keyword evidence="4" id="KW-1185">Reference proteome</keyword>
<dbReference type="Proteomes" id="UP001528411">
    <property type="component" value="Unassembled WGS sequence"/>
</dbReference>
<feature type="transmembrane region" description="Helical" evidence="1">
    <location>
        <begin position="165"/>
        <end position="187"/>
    </location>
</feature>
<keyword evidence="1" id="KW-0472">Membrane</keyword>
<evidence type="ECO:0000256" key="1">
    <source>
        <dbReference type="SAM" id="Phobius"/>
    </source>
</evidence>
<dbReference type="Pfam" id="PF11893">
    <property type="entry name" value="DUF3413"/>
    <property type="match status" value="1"/>
</dbReference>
<sequence length="226" mass="26327">MSNEYDVSHNVKNAFSVKQNSEKMFRFLAYSFLFSWLLLLTFLINVNGEQSILGTAYSLIIPLYYYLLFLVVTSLILPLFWIKRLAVCILIPKILFDIVLIGDFFLFGVYRFHVDMMFINMLLHDFKGIGISFGLVLLALFVASLVALVNIVIYRKCHKFPALKLYRINFAVFVVFLLGQVVHVVGYEYRQVNITKYTPYFPYYAPLTSNSLMTKLKKTSRTPFRK</sequence>
<accession>A0ABT5FJG7</accession>
<gene>
    <name evidence="3" type="ORF">PN838_24495</name>
</gene>
<evidence type="ECO:0000259" key="2">
    <source>
        <dbReference type="Pfam" id="PF11893"/>
    </source>
</evidence>